<sequence length="28" mass="3286">SVDRFFLCVGVKNESCWKKYDFVVFVAV</sequence>
<name>J9FTJ4_9ZZZZ</name>
<evidence type="ECO:0000313" key="1">
    <source>
        <dbReference type="EMBL" id="EJW90684.1"/>
    </source>
</evidence>
<dbReference type="AlphaFoldDB" id="J9FTJ4"/>
<feature type="non-terminal residue" evidence="1">
    <location>
        <position position="1"/>
    </location>
</feature>
<reference evidence="1" key="1">
    <citation type="journal article" date="2012" name="PLoS ONE">
        <title>Gene sets for utilization of primary and secondary nutrition supplies in the distal gut of endangered iberian lynx.</title>
        <authorList>
            <person name="Alcaide M."/>
            <person name="Messina E."/>
            <person name="Richter M."/>
            <person name="Bargiela R."/>
            <person name="Peplies J."/>
            <person name="Huws S.A."/>
            <person name="Newbold C.J."/>
            <person name="Golyshin P.N."/>
            <person name="Simon M.A."/>
            <person name="Lopez G."/>
            <person name="Yakimov M.M."/>
            <person name="Ferrer M."/>
        </authorList>
    </citation>
    <scope>NUCLEOTIDE SEQUENCE</scope>
</reference>
<gene>
    <name evidence="1" type="ORF">EVA_21209</name>
</gene>
<comment type="caution">
    <text evidence="1">The sequence shown here is derived from an EMBL/GenBank/DDBJ whole genome shotgun (WGS) entry which is preliminary data.</text>
</comment>
<organism evidence="1">
    <name type="scientific">gut metagenome</name>
    <dbReference type="NCBI Taxonomy" id="749906"/>
    <lineage>
        <taxon>unclassified sequences</taxon>
        <taxon>metagenomes</taxon>
        <taxon>organismal metagenomes</taxon>
    </lineage>
</organism>
<dbReference type="EMBL" id="AMCI01008674">
    <property type="protein sequence ID" value="EJW90684.1"/>
    <property type="molecule type" value="Genomic_DNA"/>
</dbReference>
<accession>J9FTJ4</accession>
<proteinExistence type="predicted"/>
<protein>
    <submittedName>
        <fullName evidence="1">Uncharacterized protein</fullName>
    </submittedName>
</protein>